<reference evidence="2 5" key="2">
    <citation type="submission" date="2019-02" db="EMBL/GenBank/DDBJ databases">
        <title>Complete genome sequence of Desulfobacter hydrogenophilus AcRS1.</title>
        <authorList>
            <person name="Marietou A."/>
            <person name="Lund M.B."/>
            <person name="Marshall I.P.G."/>
            <person name="Schreiber L."/>
            <person name="Jorgensen B."/>
        </authorList>
    </citation>
    <scope>NUCLEOTIDE SEQUENCE [LARGE SCALE GENOMIC DNA]</scope>
    <source>
        <strain evidence="2 5">AcRS1</strain>
    </source>
</reference>
<dbReference type="GO" id="GO:0016810">
    <property type="term" value="F:hydrolase activity, acting on carbon-nitrogen (but not peptide) bonds"/>
    <property type="evidence" value="ECO:0007669"/>
    <property type="project" value="InterPro"/>
</dbReference>
<sequence>MPLLLDIYRRFNIKTTFFFTGYMAGLFPEVVKMVLKDGHEVGSHGKSHLPENGFDVMPFEKQKQHLAYTKKLLEDISGQEVISFRAPALRVGEHTARALVETGHRIDSSVASQRFDFFLSFGGFKKLKWLLAPRAAYRTSLESIFKKGNSPLVEVPLSAFFLPYVGTTMRIFPGITSLQRWGFHGETLLTGKPVVFDIHPNEFINESDQKRVIGKRSKNPVTHLLKDVIRSKLKVKNLGPGAMPLYERKIKFYKSRGYAFIPVRDYCENQELL</sequence>
<dbReference type="PANTHER" id="PTHR47561:SF1">
    <property type="entry name" value="POLYSACCHARIDE DEACETYLASE FAMILY PROTEIN (AFU_ORTHOLOGUE AFUA_6G05030)"/>
    <property type="match status" value="1"/>
</dbReference>
<dbReference type="PROSITE" id="PS51677">
    <property type="entry name" value="NODB"/>
    <property type="match status" value="1"/>
</dbReference>
<dbReference type="Gene3D" id="3.20.20.370">
    <property type="entry name" value="Glycoside hydrolase/deacetylase"/>
    <property type="match status" value="1"/>
</dbReference>
<dbReference type="EMBL" id="CP036313">
    <property type="protein sequence ID" value="QBH15616.1"/>
    <property type="molecule type" value="Genomic_DNA"/>
</dbReference>
<name>A0A328FAJ5_9BACT</name>
<gene>
    <name evidence="3" type="ORF">DO021_12785</name>
    <name evidence="2" type="ORF">EYB58_14850</name>
</gene>
<dbReference type="Pfam" id="PF01522">
    <property type="entry name" value="Polysacc_deac_1"/>
    <property type="match status" value="1"/>
</dbReference>
<accession>A0A328FAJ5</accession>
<dbReference type="GO" id="GO:0005975">
    <property type="term" value="P:carbohydrate metabolic process"/>
    <property type="evidence" value="ECO:0007669"/>
    <property type="project" value="InterPro"/>
</dbReference>
<reference evidence="3 4" key="1">
    <citation type="submission" date="2018-06" db="EMBL/GenBank/DDBJ databases">
        <title>Complete Genome Sequence of Desulfobacter hydrogenophilus (DSM3380).</title>
        <authorList>
            <person name="Marietou A."/>
            <person name="Schreiber L."/>
            <person name="Marshall I."/>
            <person name="Jorgensen B."/>
        </authorList>
    </citation>
    <scope>NUCLEOTIDE SEQUENCE [LARGE SCALE GENOMIC DNA]</scope>
    <source>
        <strain evidence="3 4">DSM 3380</strain>
    </source>
</reference>
<dbReference type="InterPro" id="IPR002509">
    <property type="entry name" value="NODB_dom"/>
</dbReference>
<evidence type="ECO:0000313" key="3">
    <source>
        <dbReference type="EMBL" id="RAM01671.1"/>
    </source>
</evidence>
<feature type="domain" description="NodB homology" evidence="1">
    <location>
        <begin position="1"/>
        <end position="261"/>
    </location>
</feature>
<dbReference type="AlphaFoldDB" id="A0A328FAJ5"/>
<evidence type="ECO:0000259" key="1">
    <source>
        <dbReference type="PROSITE" id="PS51677"/>
    </source>
</evidence>
<dbReference type="SUPFAM" id="SSF88713">
    <property type="entry name" value="Glycoside hydrolase/deacetylase"/>
    <property type="match status" value="1"/>
</dbReference>
<proteinExistence type="predicted"/>
<dbReference type="Proteomes" id="UP000248798">
    <property type="component" value="Unassembled WGS sequence"/>
</dbReference>
<evidence type="ECO:0000313" key="4">
    <source>
        <dbReference type="Proteomes" id="UP000248798"/>
    </source>
</evidence>
<evidence type="ECO:0000313" key="2">
    <source>
        <dbReference type="EMBL" id="QBH15616.1"/>
    </source>
</evidence>
<dbReference type="InterPro" id="IPR011330">
    <property type="entry name" value="Glyco_hydro/deAcase_b/a-brl"/>
</dbReference>
<dbReference type="PANTHER" id="PTHR47561">
    <property type="entry name" value="POLYSACCHARIDE DEACETYLASE FAMILY PROTEIN (AFU_ORTHOLOGUE AFUA_6G05030)"/>
    <property type="match status" value="1"/>
</dbReference>
<dbReference type="Proteomes" id="UP000293902">
    <property type="component" value="Chromosome"/>
</dbReference>
<keyword evidence="5" id="KW-1185">Reference proteome</keyword>
<organism evidence="3 4">
    <name type="scientific">Desulfobacter hydrogenophilus</name>
    <dbReference type="NCBI Taxonomy" id="2291"/>
    <lineage>
        <taxon>Bacteria</taxon>
        <taxon>Pseudomonadati</taxon>
        <taxon>Thermodesulfobacteriota</taxon>
        <taxon>Desulfobacteria</taxon>
        <taxon>Desulfobacterales</taxon>
        <taxon>Desulfobacteraceae</taxon>
        <taxon>Desulfobacter</taxon>
    </lineage>
</organism>
<evidence type="ECO:0000313" key="5">
    <source>
        <dbReference type="Proteomes" id="UP000293902"/>
    </source>
</evidence>
<dbReference type="OrthoDB" id="5352625at2"/>
<protein>
    <submittedName>
        <fullName evidence="3">Polysaccharide deacetylase</fullName>
    </submittedName>
</protein>
<dbReference type="EMBL" id="QLNI01000024">
    <property type="protein sequence ID" value="RAM01671.1"/>
    <property type="molecule type" value="Genomic_DNA"/>
</dbReference>